<dbReference type="PROSITE" id="PS50259">
    <property type="entry name" value="G_PROTEIN_RECEP_F3_4"/>
    <property type="match status" value="1"/>
</dbReference>
<evidence type="ECO:0000256" key="1">
    <source>
        <dbReference type="ARBA" id="ARBA00004487"/>
    </source>
</evidence>
<keyword evidence="11" id="KW-0675">Receptor</keyword>
<evidence type="ECO:0000256" key="10">
    <source>
        <dbReference type="ARBA" id="ARBA00023157"/>
    </source>
</evidence>
<dbReference type="CDD" id="cd15293">
    <property type="entry name" value="7tmC_GPR158-like"/>
    <property type="match status" value="1"/>
</dbReference>
<feature type="transmembrane region" description="Helical" evidence="18">
    <location>
        <begin position="496"/>
        <end position="516"/>
    </location>
</feature>
<dbReference type="InterPro" id="IPR054714">
    <property type="entry name" value="GPR158_179_extracellular"/>
</dbReference>
<evidence type="ECO:0000256" key="17">
    <source>
        <dbReference type="SAM" id="Coils"/>
    </source>
</evidence>
<feature type="transmembrane region" description="Helical" evidence="18">
    <location>
        <begin position="564"/>
        <end position="585"/>
    </location>
</feature>
<dbReference type="RefSeq" id="XP_050515633.1">
    <property type="nucleotide sequence ID" value="XM_050659676.1"/>
</dbReference>
<dbReference type="EnsemblMetazoa" id="XM_050659676.1">
    <property type="protein sequence ID" value="XP_050515633.1"/>
    <property type="gene ID" value="LOC114331767"/>
</dbReference>
<evidence type="ECO:0000256" key="4">
    <source>
        <dbReference type="ARBA" id="ARBA00022692"/>
    </source>
</evidence>
<keyword evidence="6 18" id="KW-1133">Transmembrane helix</keyword>
<name>A0ABM5KZL5_DIAVI</name>
<keyword evidence="22" id="KW-1185">Reference proteome</keyword>
<dbReference type="RefSeq" id="XP_050515632.1">
    <property type="nucleotide sequence ID" value="XM_050659675.1"/>
</dbReference>
<keyword evidence="12" id="KW-0325">Glycoprotein</keyword>
<dbReference type="InterPro" id="IPR043458">
    <property type="entry name" value="GPR158/179"/>
</dbReference>
<evidence type="ECO:0000256" key="2">
    <source>
        <dbReference type="ARBA" id="ARBA00007242"/>
    </source>
</evidence>
<feature type="chain" id="PRO_5045028541" description="G-protein coupled receptors family 3 profile domain-containing protein" evidence="19">
    <location>
        <begin position="28"/>
        <end position="699"/>
    </location>
</feature>
<dbReference type="Pfam" id="PF22572">
    <property type="entry name" value="GPR158_179_EC"/>
    <property type="match status" value="1"/>
</dbReference>
<keyword evidence="7" id="KW-0770">Synapse</keyword>
<keyword evidence="3" id="KW-1003">Cell membrane</keyword>
<keyword evidence="17" id="KW-0175">Coiled coil</keyword>
<protein>
    <recommendedName>
        <fullName evidence="20">G-protein coupled receptors family 3 profile domain-containing protein</fullName>
    </recommendedName>
</protein>
<evidence type="ECO:0000256" key="6">
    <source>
        <dbReference type="ARBA" id="ARBA00022989"/>
    </source>
</evidence>
<keyword evidence="15" id="KW-0966">Cell projection</keyword>
<comment type="subcellular location">
    <subcellularLocation>
        <location evidence="1">Cell projection</location>
        <location evidence="1">Neuron projection</location>
    </subcellularLocation>
    <subcellularLocation>
        <location evidence="16">Postsynaptic cell membrane</location>
        <topology evidence="16">Multi-pass membrane protein</topology>
    </subcellularLocation>
</comment>
<feature type="transmembrane region" description="Helical" evidence="18">
    <location>
        <begin position="537"/>
        <end position="558"/>
    </location>
</feature>
<evidence type="ECO:0000256" key="18">
    <source>
        <dbReference type="SAM" id="Phobius"/>
    </source>
</evidence>
<evidence type="ECO:0000256" key="13">
    <source>
        <dbReference type="ARBA" id="ARBA00023224"/>
    </source>
</evidence>
<evidence type="ECO:0000256" key="7">
    <source>
        <dbReference type="ARBA" id="ARBA00023018"/>
    </source>
</evidence>
<evidence type="ECO:0000256" key="12">
    <source>
        <dbReference type="ARBA" id="ARBA00023180"/>
    </source>
</evidence>
<dbReference type="GeneID" id="114331767"/>
<sequence>MGRCFLWRIRTFVVAILIELFLIEGNALVKKEDIESSLKSIHDVAIASLGDLCVTKQFNSLTVPLNTLRFESTRQKADLAATLLQDLGVAHHNGLQDAISKNLIIADKSVLSARILAINASTGSLVSCAWWQKQGLDIGGPKKVLDTGMEVGNRPNTEYPWYEDADSSPGVRSPKFVESPPNVAYKGWWTFPYYSCLSRKWLISYSVPIPPPGRRGLKGFLSLDVDISHLEINQCENNKNQLLNNEIAIFHGSHKCHNSTTKCIFRPTLNEESWTRGNYQCVCRPGYYSEYHNGIFNGTLVEIAWSEYLKTSSDSWETIFQCKKCAPGCHFCIDPSPCLATYHWPFRISLLTFSIFCVACTIILILYMYKHRKLKVFKVASPIFLSITLLGCATMYLEMAAIFPSLDQYSCIATKWSRHLGFCVTYTALLMKTWRVSLTYRVKSAHKVKLTDKQLLQWMVPILLVMLIYLGTWTFSDTPTAEEIVDNAGLRFKQCVYNWWDHSLAIGEVLFLAWGIRVCYNVRNAESLYNEARLISYAIYNIAIVNIMMIAFHLFIFPKAGPDIKYLLGFIRTQLSTSTTIALVFGPKIIRVLRGQGDQWDNRARSRGVTASFSLNGIGLVPEEAPDLYQENEELKEEIQKLAAQIEFMKIVHMESNNRHVKPKTGGYFSAQNISNIVHSPLTKQGYTLSQPTKPPEEL</sequence>
<comment type="similarity">
    <text evidence="2">Belongs to the G-protein coupled receptor 3 family.</text>
</comment>
<feature type="transmembrane region" description="Helical" evidence="18">
    <location>
        <begin position="344"/>
        <end position="369"/>
    </location>
</feature>
<feature type="coiled-coil region" evidence="17">
    <location>
        <begin position="625"/>
        <end position="652"/>
    </location>
</feature>
<dbReference type="InterPro" id="IPR017978">
    <property type="entry name" value="GPCR_3_C"/>
</dbReference>
<evidence type="ECO:0000313" key="22">
    <source>
        <dbReference type="Proteomes" id="UP001652700"/>
    </source>
</evidence>
<evidence type="ECO:0000256" key="9">
    <source>
        <dbReference type="ARBA" id="ARBA00023136"/>
    </source>
</evidence>
<feature type="transmembrane region" description="Helical" evidence="18">
    <location>
        <begin position="455"/>
        <end position="476"/>
    </location>
</feature>
<dbReference type="Pfam" id="PF00003">
    <property type="entry name" value="7tm_3"/>
    <property type="match status" value="1"/>
</dbReference>
<dbReference type="PANTHER" id="PTHR32546:SF16">
    <property type="entry name" value="G-PROTEIN COUPLED RECEPTOR CG31760-RELATED"/>
    <property type="match status" value="1"/>
</dbReference>
<keyword evidence="5 19" id="KW-0732">Signal</keyword>
<proteinExistence type="inferred from homology"/>
<evidence type="ECO:0000256" key="14">
    <source>
        <dbReference type="ARBA" id="ARBA00023257"/>
    </source>
</evidence>
<organism evidence="21 22">
    <name type="scientific">Diabrotica virgifera virgifera</name>
    <name type="common">western corn rootworm</name>
    <dbReference type="NCBI Taxonomy" id="50390"/>
    <lineage>
        <taxon>Eukaryota</taxon>
        <taxon>Metazoa</taxon>
        <taxon>Ecdysozoa</taxon>
        <taxon>Arthropoda</taxon>
        <taxon>Hexapoda</taxon>
        <taxon>Insecta</taxon>
        <taxon>Pterygota</taxon>
        <taxon>Neoptera</taxon>
        <taxon>Endopterygota</taxon>
        <taxon>Coleoptera</taxon>
        <taxon>Polyphaga</taxon>
        <taxon>Cucujiformia</taxon>
        <taxon>Chrysomeloidea</taxon>
        <taxon>Chrysomelidae</taxon>
        <taxon>Galerucinae</taxon>
        <taxon>Diabroticina</taxon>
        <taxon>Diabroticites</taxon>
        <taxon>Diabrotica</taxon>
    </lineage>
</organism>
<dbReference type="Proteomes" id="UP001652700">
    <property type="component" value="Unplaced"/>
</dbReference>
<keyword evidence="10" id="KW-1015">Disulfide bond</keyword>
<keyword evidence="4 18" id="KW-0812">Transmembrane</keyword>
<dbReference type="EnsemblMetazoa" id="XM_050659675.1">
    <property type="protein sequence ID" value="XP_050515632.1"/>
    <property type="gene ID" value="LOC114331767"/>
</dbReference>
<feature type="transmembrane region" description="Helical" evidence="18">
    <location>
        <begin position="376"/>
        <end position="396"/>
    </location>
</feature>
<evidence type="ECO:0000256" key="3">
    <source>
        <dbReference type="ARBA" id="ARBA00022475"/>
    </source>
</evidence>
<accession>A0ABM5KZL5</accession>
<evidence type="ECO:0000256" key="11">
    <source>
        <dbReference type="ARBA" id="ARBA00023170"/>
    </source>
</evidence>
<dbReference type="Gene3D" id="3.30.450.20">
    <property type="entry name" value="PAS domain"/>
    <property type="match status" value="1"/>
</dbReference>
<keyword evidence="8" id="KW-0297">G-protein coupled receptor</keyword>
<keyword evidence="14" id="KW-0628">Postsynaptic cell membrane</keyword>
<dbReference type="PANTHER" id="PTHR32546">
    <property type="entry name" value="G-PROTEIN COUPLED RECEPTOR 158-RELATED"/>
    <property type="match status" value="1"/>
</dbReference>
<evidence type="ECO:0000256" key="5">
    <source>
        <dbReference type="ARBA" id="ARBA00022729"/>
    </source>
</evidence>
<feature type="transmembrane region" description="Helical" evidence="18">
    <location>
        <begin position="416"/>
        <end position="434"/>
    </location>
</feature>
<evidence type="ECO:0000256" key="16">
    <source>
        <dbReference type="ARBA" id="ARBA00034104"/>
    </source>
</evidence>
<keyword evidence="13" id="KW-0807">Transducer</keyword>
<keyword evidence="9 18" id="KW-0472">Membrane</keyword>
<reference evidence="21" key="1">
    <citation type="submission" date="2025-05" db="UniProtKB">
        <authorList>
            <consortium name="EnsemblMetazoa"/>
        </authorList>
    </citation>
    <scope>IDENTIFICATION</scope>
</reference>
<feature type="signal peptide" evidence="19">
    <location>
        <begin position="1"/>
        <end position="27"/>
    </location>
</feature>
<evidence type="ECO:0000313" key="21">
    <source>
        <dbReference type="EnsemblMetazoa" id="XP_050515632.1"/>
    </source>
</evidence>
<evidence type="ECO:0000256" key="8">
    <source>
        <dbReference type="ARBA" id="ARBA00023040"/>
    </source>
</evidence>
<evidence type="ECO:0000259" key="20">
    <source>
        <dbReference type="PROSITE" id="PS50259"/>
    </source>
</evidence>
<feature type="domain" description="G-protein coupled receptors family 3 profile" evidence="20">
    <location>
        <begin position="346"/>
        <end position="593"/>
    </location>
</feature>
<evidence type="ECO:0000256" key="19">
    <source>
        <dbReference type="SAM" id="SignalP"/>
    </source>
</evidence>
<evidence type="ECO:0000256" key="15">
    <source>
        <dbReference type="ARBA" id="ARBA00023273"/>
    </source>
</evidence>